<organism evidence="2 3">
    <name type="scientific">Actinomadura gamaensis</name>
    <dbReference type="NCBI Taxonomy" id="1763541"/>
    <lineage>
        <taxon>Bacteria</taxon>
        <taxon>Bacillati</taxon>
        <taxon>Actinomycetota</taxon>
        <taxon>Actinomycetes</taxon>
        <taxon>Streptosporangiales</taxon>
        <taxon>Thermomonosporaceae</taxon>
        <taxon>Actinomadura</taxon>
    </lineage>
</organism>
<dbReference type="EMBL" id="JBHSIT010000001">
    <property type="protein sequence ID" value="MFC4905925.1"/>
    <property type="molecule type" value="Genomic_DNA"/>
</dbReference>
<proteinExistence type="predicted"/>
<keyword evidence="3" id="KW-1185">Reference proteome</keyword>
<accession>A0ABV9TRP3</accession>
<evidence type="ECO:0008006" key="4">
    <source>
        <dbReference type="Google" id="ProtNLM"/>
    </source>
</evidence>
<dbReference type="RefSeq" id="WP_378251658.1">
    <property type="nucleotide sequence ID" value="NZ_JBHSIT010000001.1"/>
</dbReference>
<reference evidence="3" key="1">
    <citation type="journal article" date="2019" name="Int. J. Syst. Evol. Microbiol.">
        <title>The Global Catalogue of Microorganisms (GCM) 10K type strain sequencing project: providing services to taxonomists for standard genome sequencing and annotation.</title>
        <authorList>
            <consortium name="The Broad Institute Genomics Platform"/>
            <consortium name="The Broad Institute Genome Sequencing Center for Infectious Disease"/>
            <person name="Wu L."/>
            <person name="Ma J."/>
        </authorList>
    </citation>
    <scope>NUCLEOTIDE SEQUENCE [LARGE SCALE GENOMIC DNA]</scope>
    <source>
        <strain evidence="3">KLKA75</strain>
    </source>
</reference>
<evidence type="ECO:0000313" key="2">
    <source>
        <dbReference type="EMBL" id="MFC4905925.1"/>
    </source>
</evidence>
<gene>
    <name evidence="2" type="ORF">ACFPCY_01210</name>
</gene>
<dbReference type="PROSITE" id="PS51257">
    <property type="entry name" value="PROKAR_LIPOPROTEIN"/>
    <property type="match status" value="1"/>
</dbReference>
<evidence type="ECO:0000256" key="1">
    <source>
        <dbReference type="SAM" id="MobiDB-lite"/>
    </source>
</evidence>
<dbReference type="Proteomes" id="UP001595872">
    <property type="component" value="Unassembled WGS sequence"/>
</dbReference>
<sequence>MMARGVTAVLVGAILLTGCGSRSGDAKGDGVHDSTSVTGASSTKGGDGPVLRWRMTGGIAGIGGPMAVPDFSLYPDGTAIVPTGRGKAQLRRYHLKQPAVQRLVDEARRAGLQQSRRIGTDAHIADAMVLVMQMGSAQTEIVQPESQDVPATRLWKKLQPEQWPKSDQQSPPDAYQPERVAVNALGTGEHPAAGMPAWPLSPLGEGRKMPGGLCTVYSGKDAATVRDLAARTPLGTRFTSGGAVYTVRVRPLLPDEKSCAALA</sequence>
<evidence type="ECO:0000313" key="3">
    <source>
        <dbReference type="Proteomes" id="UP001595872"/>
    </source>
</evidence>
<name>A0ABV9TRP3_9ACTN</name>
<feature type="region of interest" description="Disordered" evidence="1">
    <location>
        <begin position="23"/>
        <end position="48"/>
    </location>
</feature>
<protein>
    <recommendedName>
        <fullName evidence="4">Lipoprotein</fullName>
    </recommendedName>
</protein>
<comment type="caution">
    <text evidence="2">The sequence shown here is derived from an EMBL/GenBank/DDBJ whole genome shotgun (WGS) entry which is preliminary data.</text>
</comment>
<feature type="compositionally biased region" description="Polar residues" evidence="1">
    <location>
        <begin position="33"/>
        <end position="44"/>
    </location>
</feature>